<proteinExistence type="predicted"/>
<evidence type="ECO:0000313" key="4">
    <source>
        <dbReference type="Proteomes" id="UP000190312"/>
    </source>
</evidence>
<feature type="compositionally biased region" description="Polar residues" evidence="1">
    <location>
        <begin position="741"/>
        <end position="772"/>
    </location>
</feature>
<dbReference type="EMBL" id="MKZY01000007">
    <property type="protein sequence ID" value="OOO07186.1"/>
    <property type="molecule type" value="Genomic_DNA"/>
</dbReference>
<reference evidence="3 4" key="1">
    <citation type="submission" date="2016-10" db="EMBL/GenBank/DDBJ databases">
        <title>Genome sequencing of Aspergillus oryzae BCC7051.</title>
        <authorList>
            <person name="Thammarongtham C."/>
            <person name="Vorapreeda T."/>
            <person name="Nookaew I."/>
            <person name="Srisuk T."/>
            <person name="Land M."/>
            <person name="Jeennor S."/>
            <person name="Laoteng K."/>
        </authorList>
    </citation>
    <scope>NUCLEOTIDE SEQUENCE [LARGE SCALE GENOMIC DNA]</scope>
    <source>
        <strain evidence="3 4">BCC7051</strain>
    </source>
</reference>
<feature type="region of interest" description="Disordered" evidence="1">
    <location>
        <begin position="614"/>
        <end position="810"/>
    </location>
</feature>
<feature type="region of interest" description="Disordered" evidence="1">
    <location>
        <begin position="380"/>
        <end position="429"/>
    </location>
</feature>
<name>A0A1S9DE35_ASPOZ</name>
<feature type="compositionally biased region" description="Basic and acidic residues" evidence="1">
    <location>
        <begin position="403"/>
        <end position="414"/>
    </location>
</feature>
<comment type="caution">
    <text evidence="3">The sequence shown here is derived from an EMBL/GenBank/DDBJ whole genome shotgun (WGS) entry which is preliminary data.</text>
</comment>
<dbReference type="Gene3D" id="3.40.50.1110">
    <property type="entry name" value="SGNH hydrolase"/>
    <property type="match status" value="1"/>
</dbReference>
<feature type="compositionally biased region" description="Polar residues" evidence="1">
    <location>
        <begin position="622"/>
        <end position="635"/>
    </location>
</feature>
<dbReference type="PANTHER" id="PTHR14209">
    <property type="entry name" value="ISOAMYL ACETATE-HYDROLYZING ESTERASE 1"/>
    <property type="match status" value="1"/>
</dbReference>
<dbReference type="InterPro" id="IPR045136">
    <property type="entry name" value="Iah1-like"/>
</dbReference>
<feature type="region of interest" description="Disordered" evidence="1">
    <location>
        <begin position="337"/>
        <end position="368"/>
    </location>
</feature>
<dbReference type="InterPro" id="IPR036514">
    <property type="entry name" value="SGNH_hydro_sf"/>
</dbReference>
<dbReference type="OrthoDB" id="5369841at2759"/>
<sequence>MATEEEALYKPYDQFILFGDSITQMSSDPHMGFGLFAALQDAYSRRLDVINRGFGGYTSGHAIKVFPKFFPTPEKATVRFMTIFFGANDACLPGSPQHVPLDVYKENLTRIIQHPATVAQNPHILLLTPPPVNEYQLQGFDESKGNAHPSRTAAFTKEYAEAVREVGASLGVPVVDVWKAFMSAVGWKEGEPLPGSRDLPNLDQFARFFTDGLHLTADGYRVLFDAIMETIRAKWPEEEPTAMDMVHPAWPEAPSRSDMDAQYPFASRDDIWRVFEELKELHATQFEQAERIARLERRRDEDAKLKSVWGPLSPFPTSVAGTIPTEPIFHSPADAFKGFDQGQHHGVGGTMGIESEEEPRRGTSRANSVRFDESAIHSYYGQASRSTSELPLRTGSGMGSHPLTERSLSHRSDGRLSSSGHSHHSARTNSMGLETTSRMMGSSVGGSPLIPPPGLFLLGPVPCIIRCWLTTNFSNDSLLYAAVCSGSYKSSLGYPMIRKLGLEDLVTQEEDLQFIKLPMYLPEASIHQSSSRPGSPVPQLPALTVRFLVRDIDSNDPSIQIVLGSDILRSHNAELLFSQDKIIMVDDERNKISIPLVRPEDDSVFKFLRTASDASRTTDTTQSLQASDQPDTNGHSVGVIGPPRSVSRQSRSASASARDSTDEPEESRKTSLDNQELPRSAKSTSVSKPAVVAGSPPEGPMKVEPAGVWGSWKRDTRLDSNASTAGKTSRTRPMKVLRPTKSASRTSSAMTVPTSSSNDAVPMSSQPASSRASPDETRTGKPWVSNPIGGASAFGWLNSSQPTRAVTNPK</sequence>
<feature type="compositionally biased region" description="Polar residues" evidence="1">
    <location>
        <begin position="719"/>
        <end position="728"/>
    </location>
</feature>
<feature type="domain" description="SGNH hydrolase-type esterase" evidence="2">
    <location>
        <begin position="17"/>
        <end position="222"/>
    </location>
</feature>
<protein>
    <recommendedName>
        <fullName evidence="2">SGNH hydrolase-type esterase domain-containing protein</fullName>
    </recommendedName>
</protein>
<dbReference type="Proteomes" id="UP000190312">
    <property type="component" value="Unassembled WGS sequence"/>
</dbReference>
<dbReference type="PANTHER" id="PTHR14209:SF19">
    <property type="entry name" value="ISOAMYL ACETATE-HYDROLYZING ESTERASE 1 HOMOLOG"/>
    <property type="match status" value="1"/>
</dbReference>
<gene>
    <name evidence="3" type="ORF">OAory_01093890</name>
</gene>
<dbReference type="VEuPathDB" id="FungiDB:AO090011000802"/>
<evidence type="ECO:0000259" key="2">
    <source>
        <dbReference type="Pfam" id="PF13472"/>
    </source>
</evidence>
<dbReference type="FunFam" id="3.40.50.1110:FF:000019">
    <property type="entry name" value="GDSL Lipase/Acylhydrolase family protein"/>
    <property type="match status" value="1"/>
</dbReference>
<feature type="compositionally biased region" description="Low complexity" evidence="1">
    <location>
        <begin position="644"/>
        <end position="658"/>
    </location>
</feature>
<evidence type="ECO:0000313" key="3">
    <source>
        <dbReference type="EMBL" id="OOO07186.1"/>
    </source>
</evidence>
<feature type="compositionally biased region" description="Polar residues" evidence="1">
    <location>
        <begin position="797"/>
        <end position="810"/>
    </location>
</feature>
<dbReference type="eggNOG" id="ENOG502RVVW">
    <property type="taxonomic scope" value="Eukaryota"/>
</dbReference>
<organism evidence="3 4">
    <name type="scientific">Aspergillus oryzae</name>
    <name type="common">Yellow koji mold</name>
    <dbReference type="NCBI Taxonomy" id="5062"/>
    <lineage>
        <taxon>Eukaryota</taxon>
        <taxon>Fungi</taxon>
        <taxon>Dikarya</taxon>
        <taxon>Ascomycota</taxon>
        <taxon>Pezizomycotina</taxon>
        <taxon>Eurotiomycetes</taxon>
        <taxon>Eurotiomycetidae</taxon>
        <taxon>Eurotiales</taxon>
        <taxon>Aspergillaceae</taxon>
        <taxon>Aspergillus</taxon>
        <taxon>Aspergillus subgen. Circumdati</taxon>
    </lineage>
</organism>
<dbReference type="CDD" id="cd01838">
    <property type="entry name" value="Isoamyl_acetate_hydrolase_like"/>
    <property type="match status" value="1"/>
</dbReference>
<accession>A0A1S9DE35</accession>
<dbReference type="InterPro" id="IPR013830">
    <property type="entry name" value="SGNH_hydro"/>
</dbReference>
<dbReference type="VEuPathDB" id="FungiDB:AO090011000801"/>
<dbReference type="SUPFAM" id="SSF52266">
    <property type="entry name" value="SGNH hydrolase"/>
    <property type="match status" value="1"/>
</dbReference>
<dbReference type="AlphaFoldDB" id="A0A1S9DE35"/>
<dbReference type="Pfam" id="PF13472">
    <property type="entry name" value="Lipase_GDSL_2"/>
    <property type="match status" value="1"/>
</dbReference>
<evidence type="ECO:0000256" key="1">
    <source>
        <dbReference type="SAM" id="MobiDB-lite"/>
    </source>
</evidence>